<dbReference type="Pfam" id="PF00497">
    <property type="entry name" value="SBP_bac_3"/>
    <property type="match status" value="1"/>
</dbReference>
<protein>
    <submittedName>
        <fullName evidence="4">Amino acid ABC transporter substrate-binding protein</fullName>
    </submittedName>
</protein>
<dbReference type="Gene3D" id="3.40.190.10">
    <property type="entry name" value="Periplasmic binding protein-like II"/>
    <property type="match status" value="2"/>
</dbReference>
<dbReference type="PATRIC" id="fig|1423734.3.peg.1352"/>
<dbReference type="InterPro" id="IPR001638">
    <property type="entry name" value="Solute-binding_3/MltF_N"/>
</dbReference>
<name>A0A0R1XRY7_9LACO</name>
<keyword evidence="1 2" id="KW-0732">Signal</keyword>
<comment type="caution">
    <text evidence="4">The sequence shown here is derived from an EMBL/GenBank/DDBJ whole genome shotgun (WGS) entry which is preliminary data.</text>
</comment>
<dbReference type="PANTHER" id="PTHR35936:SF19">
    <property type="entry name" value="AMINO-ACID-BINDING PROTEIN YXEM-RELATED"/>
    <property type="match status" value="1"/>
</dbReference>
<evidence type="ECO:0000256" key="2">
    <source>
        <dbReference type="SAM" id="SignalP"/>
    </source>
</evidence>
<dbReference type="SUPFAM" id="SSF53850">
    <property type="entry name" value="Periplasmic binding protein-like II"/>
    <property type="match status" value="1"/>
</dbReference>
<keyword evidence="5" id="KW-1185">Reference proteome</keyword>
<evidence type="ECO:0000259" key="3">
    <source>
        <dbReference type="SMART" id="SM00062"/>
    </source>
</evidence>
<dbReference type="PANTHER" id="PTHR35936">
    <property type="entry name" value="MEMBRANE-BOUND LYTIC MUREIN TRANSGLYCOSYLASE F"/>
    <property type="match status" value="1"/>
</dbReference>
<gene>
    <name evidence="4" type="ORF">FC83_GL001337</name>
</gene>
<proteinExistence type="predicted"/>
<feature type="signal peptide" evidence="2">
    <location>
        <begin position="1"/>
        <end position="30"/>
    </location>
</feature>
<dbReference type="EMBL" id="AZGA01000087">
    <property type="protein sequence ID" value="KRM30779.1"/>
    <property type="molecule type" value="Genomic_DNA"/>
</dbReference>
<evidence type="ECO:0000313" key="4">
    <source>
        <dbReference type="EMBL" id="KRM30779.1"/>
    </source>
</evidence>
<sequence length="274" mass="30344">MFKTGKLFLGAVLALGIGAAILTNPQATQAATTVSVGTSGGPKPFTYVDDNNKLVGYDVDTVRAIDKVVPEYKFTFQKMEITSLLTSLDSGRIQVAANNFASNPQRREKYYYSKPVFRDRDVLVVLKDNKSIKKFDDIAGKTTIGTPGVNFTTAVEKFNKVAKNPSKITYSNEDAAKTLQDVQDGKYDYVLIDKVLYDNYQKTYHLDKIKAIELDSKDTKKISASIPYSYLLVEKTPEGKKILTAINKGITKIQSNGTAAKLSQKYFNGNYVPK</sequence>
<accession>A0A0R1XRY7</accession>
<evidence type="ECO:0000313" key="5">
    <source>
        <dbReference type="Proteomes" id="UP000051236"/>
    </source>
</evidence>
<dbReference type="eggNOG" id="COG0834">
    <property type="taxonomic scope" value="Bacteria"/>
</dbReference>
<dbReference type="AlphaFoldDB" id="A0A0R1XRY7"/>
<organism evidence="4 5">
    <name type="scientific">Agrilactobacillus composti DSM 18527 = JCM 14202</name>
    <dbReference type="NCBI Taxonomy" id="1423734"/>
    <lineage>
        <taxon>Bacteria</taxon>
        <taxon>Bacillati</taxon>
        <taxon>Bacillota</taxon>
        <taxon>Bacilli</taxon>
        <taxon>Lactobacillales</taxon>
        <taxon>Lactobacillaceae</taxon>
        <taxon>Agrilactobacillus</taxon>
    </lineage>
</organism>
<dbReference type="SMART" id="SM00062">
    <property type="entry name" value="PBPb"/>
    <property type="match status" value="1"/>
</dbReference>
<dbReference type="RefSeq" id="WP_057002926.1">
    <property type="nucleotide sequence ID" value="NZ_AZGA01000087.1"/>
</dbReference>
<dbReference type="Proteomes" id="UP000051236">
    <property type="component" value="Unassembled WGS sequence"/>
</dbReference>
<feature type="chain" id="PRO_5006413394" evidence="2">
    <location>
        <begin position="31"/>
        <end position="274"/>
    </location>
</feature>
<evidence type="ECO:0000256" key="1">
    <source>
        <dbReference type="ARBA" id="ARBA00022729"/>
    </source>
</evidence>
<feature type="domain" description="Solute-binding protein family 3/N-terminal" evidence="3">
    <location>
        <begin position="33"/>
        <end position="270"/>
    </location>
</feature>
<dbReference type="STRING" id="1423734.FC83_GL001337"/>
<reference evidence="4 5" key="1">
    <citation type="journal article" date="2015" name="Genome Announc.">
        <title>Expanding the biotechnology potential of lactobacilli through comparative genomics of 213 strains and associated genera.</title>
        <authorList>
            <person name="Sun Z."/>
            <person name="Harris H.M."/>
            <person name="McCann A."/>
            <person name="Guo C."/>
            <person name="Argimon S."/>
            <person name="Zhang W."/>
            <person name="Yang X."/>
            <person name="Jeffery I.B."/>
            <person name="Cooney J.C."/>
            <person name="Kagawa T.F."/>
            <person name="Liu W."/>
            <person name="Song Y."/>
            <person name="Salvetti E."/>
            <person name="Wrobel A."/>
            <person name="Rasinkangas P."/>
            <person name="Parkhill J."/>
            <person name="Rea M.C."/>
            <person name="O'Sullivan O."/>
            <person name="Ritari J."/>
            <person name="Douillard F.P."/>
            <person name="Paul Ross R."/>
            <person name="Yang R."/>
            <person name="Briner A.E."/>
            <person name="Felis G.E."/>
            <person name="de Vos W.M."/>
            <person name="Barrangou R."/>
            <person name="Klaenhammer T.R."/>
            <person name="Caufield P.W."/>
            <person name="Cui Y."/>
            <person name="Zhang H."/>
            <person name="O'Toole P.W."/>
        </authorList>
    </citation>
    <scope>NUCLEOTIDE SEQUENCE [LARGE SCALE GENOMIC DNA]</scope>
    <source>
        <strain evidence="4 5">DSM 18527</strain>
    </source>
</reference>